<organism evidence="1 2">
    <name type="scientific">Elysia crispata</name>
    <name type="common">lettuce slug</name>
    <dbReference type="NCBI Taxonomy" id="231223"/>
    <lineage>
        <taxon>Eukaryota</taxon>
        <taxon>Metazoa</taxon>
        <taxon>Spiralia</taxon>
        <taxon>Lophotrochozoa</taxon>
        <taxon>Mollusca</taxon>
        <taxon>Gastropoda</taxon>
        <taxon>Heterobranchia</taxon>
        <taxon>Euthyneura</taxon>
        <taxon>Panpulmonata</taxon>
        <taxon>Sacoglossa</taxon>
        <taxon>Placobranchoidea</taxon>
        <taxon>Plakobranchidae</taxon>
        <taxon>Elysia</taxon>
    </lineage>
</organism>
<protein>
    <submittedName>
        <fullName evidence="1">Uncharacterized protein</fullName>
    </submittedName>
</protein>
<dbReference type="Proteomes" id="UP001283361">
    <property type="component" value="Unassembled WGS sequence"/>
</dbReference>
<name>A0AAE1BCY4_9GAST</name>
<keyword evidence="2" id="KW-1185">Reference proteome</keyword>
<gene>
    <name evidence="1" type="ORF">RRG08_013829</name>
</gene>
<evidence type="ECO:0000313" key="2">
    <source>
        <dbReference type="Proteomes" id="UP001283361"/>
    </source>
</evidence>
<accession>A0AAE1BCY4</accession>
<evidence type="ECO:0000313" key="1">
    <source>
        <dbReference type="EMBL" id="KAK3803246.1"/>
    </source>
</evidence>
<dbReference type="EMBL" id="JAWDGP010000175">
    <property type="protein sequence ID" value="KAK3803246.1"/>
    <property type="molecule type" value="Genomic_DNA"/>
</dbReference>
<comment type="caution">
    <text evidence="1">The sequence shown here is derived from an EMBL/GenBank/DDBJ whole genome shotgun (WGS) entry which is preliminary data.</text>
</comment>
<dbReference type="AlphaFoldDB" id="A0AAE1BCY4"/>
<reference evidence="1" key="1">
    <citation type="journal article" date="2023" name="G3 (Bethesda)">
        <title>A reference genome for the long-term kleptoplast-retaining sea slug Elysia crispata morphotype clarki.</title>
        <authorList>
            <person name="Eastman K.E."/>
            <person name="Pendleton A.L."/>
            <person name="Shaikh M.A."/>
            <person name="Suttiyut T."/>
            <person name="Ogas R."/>
            <person name="Tomko P."/>
            <person name="Gavelis G."/>
            <person name="Widhalm J.R."/>
            <person name="Wisecaver J.H."/>
        </authorList>
    </citation>
    <scope>NUCLEOTIDE SEQUENCE</scope>
    <source>
        <strain evidence="1">ECLA1</strain>
    </source>
</reference>
<sequence length="70" mass="7801">MDRSGSNSFRSPFLRPNAHFMAAAANQDAVQNSKSKTLKGIIAGFGSETLPRKRDNHDVIYVWLIPIKDI</sequence>
<proteinExistence type="predicted"/>